<proteinExistence type="predicted"/>
<dbReference type="InterPro" id="IPR009003">
    <property type="entry name" value="Peptidase_S1_PA"/>
</dbReference>
<accession>A0A4C1XQ48</accession>
<evidence type="ECO:0000313" key="5">
    <source>
        <dbReference type="Proteomes" id="UP000299102"/>
    </source>
</evidence>
<dbReference type="InterPro" id="IPR018114">
    <property type="entry name" value="TRYPSIN_HIS"/>
</dbReference>
<dbReference type="OrthoDB" id="5597713at2759"/>
<keyword evidence="5" id="KW-1185">Reference proteome</keyword>
<keyword evidence="4" id="KW-0378">Hydrolase</keyword>
<dbReference type="AlphaFoldDB" id="A0A4C1XQ48"/>
<feature type="domain" description="Peptidase S1" evidence="3">
    <location>
        <begin position="69"/>
        <end position="115"/>
    </location>
</feature>
<dbReference type="Pfam" id="PF00089">
    <property type="entry name" value="Trypsin"/>
    <property type="match status" value="1"/>
</dbReference>
<reference evidence="4 5" key="1">
    <citation type="journal article" date="2019" name="Commun. Biol.">
        <title>The bagworm genome reveals a unique fibroin gene that provides high tensile strength.</title>
        <authorList>
            <person name="Kono N."/>
            <person name="Nakamura H."/>
            <person name="Ohtoshi R."/>
            <person name="Tomita M."/>
            <person name="Numata K."/>
            <person name="Arakawa K."/>
        </authorList>
    </citation>
    <scope>NUCLEOTIDE SEQUENCE [LARGE SCALE GENOMIC DNA]</scope>
</reference>
<keyword evidence="4" id="KW-0472">Membrane</keyword>
<feature type="signal peptide" evidence="2">
    <location>
        <begin position="1"/>
        <end position="20"/>
    </location>
</feature>
<dbReference type="SUPFAM" id="SSF50494">
    <property type="entry name" value="Trypsin-like serine proteases"/>
    <property type="match status" value="1"/>
</dbReference>
<organism evidence="4 5">
    <name type="scientific">Eumeta variegata</name>
    <name type="common">Bagworm moth</name>
    <name type="synonym">Eumeta japonica</name>
    <dbReference type="NCBI Taxonomy" id="151549"/>
    <lineage>
        <taxon>Eukaryota</taxon>
        <taxon>Metazoa</taxon>
        <taxon>Ecdysozoa</taxon>
        <taxon>Arthropoda</taxon>
        <taxon>Hexapoda</taxon>
        <taxon>Insecta</taxon>
        <taxon>Pterygota</taxon>
        <taxon>Neoptera</taxon>
        <taxon>Endopterygota</taxon>
        <taxon>Lepidoptera</taxon>
        <taxon>Glossata</taxon>
        <taxon>Ditrysia</taxon>
        <taxon>Tineoidea</taxon>
        <taxon>Psychidae</taxon>
        <taxon>Oiketicinae</taxon>
        <taxon>Eumeta</taxon>
    </lineage>
</organism>
<feature type="chain" id="PRO_5020039163" evidence="2">
    <location>
        <begin position="21"/>
        <end position="122"/>
    </location>
</feature>
<dbReference type="InterPro" id="IPR043504">
    <property type="entry name" value="Peptidase_S1_PA_chymotrypsin"/>
</dbReference>
<dbReference type="GO" id="GO:0006508">
    <property type="term" value="P:proteolysis"/>
    <property type="evidence" value="ECO:0007669"/>
    <property type="project" value="UniProtKB-KW"/>
</dbReference>
<evidence type="ECO:0000259" key="3">
    <source>
        <dbReference type="Pfam" id="PF00089"/>
    </source>
</evidence>
<gene>
    <name evidence="4" type="primary">TMPRSS11F</name>
    <name evidence="4" type="ORF">EVAR_47710_1</name>
</gene>
<dbReference type="Proteomes" id="UP000299102">
    <property type="component" value="Unassembled WGS sequence"/>
</dbReference>
<dbReference type="STRING" id="151549.A0A4C1XQ48"/>
<keyword evidence="4" id="KW-0812">Transmembrane</keyword>
<dbReference type="InterPro" id="IPR001254">
    <property type="entry name" value="Trypsin_dom"/>
</dbReference>
<sequence length="122" mass="12892">MSSGVVALCLLATLGSLVDASPQPVFLDDVAVLKGQQCTPLGLRVSMGGCDRLFSNNSHAYVSRSPQRIVSGWEAEEGQIPHQLSIRMVNTIGTVSSCGASIIHNEWGLTAAHCTALLVPFK</sequence>
<name>A0A4C1XQ48_EUMVA</name>
<dbReference type="PANTHER" id="PTHR24252:SF7">
    <property type="entry name" value="HYALIN"/>
    <property type="match status" value="1"/>
</dbReference>
<keyword evidence="4" id="KW-0645">Protease</keyword>
<evidence type="ECO:0000256" key="2">
    <source>
        <dbReference type="SAM" id="SignalP"/>
    </source>
</evidence>
<dbReference type="PROSITE" id="PS00134">
    <property type="entry name" value="TRYPSIN_HIS"/>
    <property type="match status" value="1"/>
</dbReference>
<dbReference type="PANTHER" id="PTHR24252">
    <property type="entry name" value="ACROSIN-RELATED"/>
    <property type="match status" value="1"/>
</dbReference>
<keyword evidence="2" id="KW-0732">Signal</keyword>
<dbReference type="GO" id="GO:0004252">
    <property type="term" value="F:serine-type endopeptidase activity"/>
    <property type="evidence" value="ECO:0007669"/>
    <property type="project" value="InterPro"/>
</dbReference>
<dbReference type="EMBL" id="BGZK01000905">
    <property type="protein sequence ID" value="GBP64694.1"/>
    <property type="molecule type" value="Genomic_DNA"/>
</dbReference>
<keyword evidence="1" id="KW-1015">Disulfide bond</keyword>
<comment type="caution">
    <text evidence="4">The sequence shown here is derived from an EMBL/GenBank/DDBJ whole genome shotgun (WGS) entry which is preliminary data.</text>
</comment>
<dbReference type="Gene3D" id="2.40.10.10">
    <property type="entry name" value="Trypsin-like serine proteases"/>
    <property type="match status" value="1"/>
</dbReference>
<evidence type="ECO:0000313" key="4">
    <source>
        <dbReference type="EMBL" id="GBP64694.1"/>
    </source>
</evidence>
<protein>
    <submittedName>
        <fullName evidence="4">Transmembrane protease serine 11F</fullName>
    </submittedName>
</protein>
<evidence type="ECO:0000256" key="1">
    <source>
        <dbReference type="ARBA" id="ARBA00023157"/>
    </source>
</evidence>